<dbReference type="PANTHER" id="PTHR36681:SF3">
    <property type="entry name" value="NUCLEAR GTPASE, GERMINAL CENTER-ASSOCIATED, TANDEM DUPLICATE 3"/>
    <property type="match status" value="1"/>
</dbReference>
<keyword evidence="3" id="KW-1185">Reference proteome</keyword>
<name>A0ABR3S8Y8_9PLEO</name>
<feature type="region of interest" description="Disordered" evidence="1">
    <location>
        <begin position="905"/>
        <end position="1006"/>
    </location>
</feature>
<comment type="caution">
    <text evidence="2">The sequence shown here is derived from an EMBL/GenBank/DDBJ whole genome shotgun (WGS) entry which is preliminary data.</text>
</comment>
<feature type="compositionally biased region" description="Basic and acidic residues" evidence="1">
    <location>
        <begin position="1027"/>
        <end position="1038"/>
    </location>
</feature>
<feature type="region of interest" description="Disordered" evidence="1">
    <location>
        <begin position="1019"/>
        <end position="1038"/>
    </location>
</feature>
<evidence type="ECO:0000313" key="2">
    <source>
        <dbReference type="EMBL" id="KAL1613150.1"/>
    </source>
</evidence>
<feature type="compositionally biased region" description="Acidic residues" evidence="1">
    <location>
        <begin position="977"/>
        <end position="988"/>
    </location>
</feature>
<proteinExistence type="predicted"/>
<reference evidence="2 3" key="1">
    <citation type="submission" date="2024-02" db="EMBL/GenBank/DDBJ databases">
        <title>De novo assembly and annotation of 12 fungi associated with fruit tree decline syndrome in Ontario, Canada.</title>
        <authorList>
            <person name="Sulman M."/>
            <person name="Ellouze W."/>
            <person name="Ilyukhin E."/>
        </authorList>
    </citation>
    <scope>NUCLEOTIDE SEQUENCE [LARGE SCALE GENOMIC DNA]</scope>
    <source>
        <strain evidence="2 3">M42-189</strain>
    </source>
</reference>
<feature type="region of interest" description="Disordered" evidence="1">
    <location>
        <begin position="21"/>
        <end position="51"/>
    </location>
</feature>
<feature type="compositionally biased region" description="Basic and acidic residues" evidence="1">
    <location>
        <begin position="929"/>
        <end position="949"/>
    </location>
</feature>
<dbReference type="InterPro" id="IPR027417">
    <property type="entry name" value="P-loop_NTPase"/>
</dbReference>
<evidence type="ECO:0000256" key="1">
    <source>
        <dbReference type="SAM" id="MobiDB-lite"/>
    </source>
</evidence>
<feature type="compositionally biased region" description="Basic and acidic residues" evidence="1">
    <location>
        <begin position="36"/>
        <end position="51"/>
    </location>
</feature>
<evidence type="ECO:0000313" key="3">
    <source>
        <dbReference type="Proteomes" id="UP001521785"/>
    </source>
</evidence>
<dbReference type="SUPFAM" id="SSF52540">
    <property type="entry name" value="P-loop containing nucleoside triphosphate hydrolases"/>
    <property type="match status" value="1"/>
</dbReference>
<organism evidence="2 3">
    <name type="scientific">Paraconiothyrium brasiliense</name>
    <dbReference type="NCBI Taxonomy" id="300254"/>
    <lineage>
        <taxon>Eukaryota</taxon>
        <taxon>Fungi</taxon>
        <taxon>Dikarya</taxon>
        <taxon>Ascomycota</taxon>
        <taxon>Pezizomycotina</taxon>
        <taxon>Dothideomycetes</taxon>
        <taxon>Pleosporomycetidae</taxon>
        <taxon>Pleosporales</taxon>
        <taxon>Massarineae</taxon>
        <taxon>Didymosphaeriaceae</taxon>
        <taxon>Paraconiothyrium</taxon>
    </lineage>
</organism>
<feature type="compositionally biased region" description="Basic and acidic residues" evidence="1">
    <location>
        <begin position="989"/>
        <end position="1002"/>
    </location>
</feature>
<protein>
    <recommendedName>
        <fullName evidence="4">G domain-containing protein</fullName>
    </recommendedName>
</protein>
<dbReference type="Proteomes" id="UP001521785">
    <property type="component" value="Unassembled WGS sequence"/>
</dbReference>
<dbReference type="PANTHER" id="PTHR36681">
    <property type="entry name" value="NUCLEAR GTPASE, GERMINAL CENTER-ASSOCIATED, TANDEM DUPLICATE 3"/>
    <property type="match status" value="1"/>
</dbReference>
<accession>A0ABR3S8Y8</accession>
<gene>
    <name evidence="2" type="ORF">SLS60_001382</name>
</gene>
<evidence type="ECO:0008006" key="4">
    <source>
        <dbReference type="Google" id="ProtNLM"/>
    </source>
</evidence>
<sequence>MHPDFIDEILSYEEWKNRTQTSQPTLSQFLGKKTQSAREPKYRHKPQDEKRPGHVFFTLNATDMDTKMEHMMAKVPILLGGQAYEDIEEIHALTKKMLQLKPGPEKHDWSYALVGKHGEGKSTVTNCLLGRYNLAGVSKGTKSCTQFATEFRYKSGAADDTDKSDVTIAFFDNSQLKAIVEENVMRYGNFHYPTNKDEEDDDESLEPAFTRMPTKHDEVLSKEAYDLFRIIVKEDDRAEQELEEHLKCPESFVNGSLVDFLLRQQQERLQALGVDDTNTITYLNVPDKLGPEHEQGKKDIAAVRKVSESLAPVVKLVTVATGGLLLRYGLVLVDIPGKLCIAKRLSWMLTRKGYGDLNQARTASANMHRRSAHGEIIIGAAPRIEDSEDLYGQVFRSRKAHGDLNTVLVMNQIDKAYDLPDIEAVFYEIKENKESPFSELLRASDNDPAAEDAYFEYVGKVAQSAMIRQSAQPTEDELKKRHGGRISVFSVVASAAHEWLDEYRAADPTWGPLMSGIPHLKRGLLSLTAEQKLQIYHKHYFQTLPGAVDDVQRILTKTAGRIEVLAPTRRSLEQCFQNAIRGSRANREINNISIVLPIYTESEKDTIIKRINALIQVWSESTVVKFNTFMHTLACKGIPTSYTSAAYRSREDINWNRDLLETMEAPASKSHAYISTEAHLSVWKAAMKKKSAEIANSITSPVTDLWASVEEIISASSAPSVLKRRTRSAWKRVENDLRDMVNHFHGQITAAIDKVHTEITTEEDVECMIAKMNVQAYENAEYQRRGPRVYTRQRQSLTNSLCTLDSNLRTFVDRYESAAKRIMNERIAQVSEKFIVTVDSKLKEFIRITEQFIQTDAYNTTQHADARKILRSWLVEFQDLLLDCQRQFPGQQYQQDVHFMGSIKRAPSSECEESAMKKIKVEDESENSTTDKGKTDNRTADESTTDESKTAPSCDGSTSAEGRSLRRSVKEINYEDTYIDESDIAGSDDGERGDEGSEHGSDESSILSILDQSDHSSILSNLDIESNNDHKDSDDNGE</sequence>
<dbReference type="Gene3D" id="3.40.50.300">
    <property type="entry name" value="P-loop containing nucleotide triphosphate hydrolases"/>
    <property type="match status" value="1"/>
</dbReference>
<dbReference type="EMBL" id="JAKJXO020000001">
    <property type="protein sequence ID" value="KAL1613150.1"/>
    <property type="molecule type" value="Genomic_DNA"/>
</dbReference>